<accession>A0ABW8NCN9</accession>
<evidence type="ECO:0000313" key="2">
    <source>
        <dbReference type="Proteomes" id="UP001620520"/>
    </source>
</evidence>
<protein>
    <submittedName>
        <fullName evidence="1">Uncharacterized protein</fullName>
    </submittedName>
</protein>
<evidence type="ECO:0000313" key="1">
    <source>
        <dbReference type="EMBL" id="MFK4641357.1"/>
    </source>
</evidence>
<sequence>MKIISAPSDLVIANSDGINVRFAGINLDRAPGYVGETAGEQSLHLHLNGIRGAETQLRDSQFLRDLQDWSERDKDLEVFGQEVHPPQMPSIAVFDQIGIQLTNDVGTGYRRTGGKMAGSGTEWDALWIYTPAPPPNAQTLQIEFVVVGQTTGKHCILSLD</sequence>
<dbReference type="EMBL" id="JBIYEW010000003">
    <property type="protein sequence ID" value="MFK4641357.1"/>
    <property type="molecule type" value="Genomic_DNA"/>
</dbReference>
<reference evidence="1 2" key="1">
    <citation type="submission" date="2024-10" db="EMBL/GenBank/DDBJ databases">
        <title>Novel secondary metabolite-producing bacteria for plant disease control.</title>
        <authorList>
            <person name="Chevrette M."/>
        </authorList>
    </citation>
    <scope>NUCLEOTIDE SEQUENCE [LARGE SCALE GENOMIC DNA]</scope>
    <source>
        <strain evidence="1 2">J30 TE3557</strain>
    </source>
</reference>
<dbReference type="RefSeq" id="WP_404595639.1">
    <property type="nucleotide sequence ID" value="NZ_JBIYEW010000003.1"/>
</dbReference>
<organism evidence="1 2">
    <name type="scientific">Paenarthrobacter histidinolovorans</name>
    <dbReference type="NCBI Taxonomy" id="43664"/>
    <lineage>
        <taxon>Bacteria</taxon>
        <taxon>Bacillati</taxon>
        <taxon>Actinomycetota</taxon>
        <taxon>Actinomycetes</taxon>
        <taxon>Micrococcales</taxon>
        <taxon>Micrococcaceae</taxon>
        <taxon>Paenarthrobacter</taxon>
    </lineage>
</organism>
<comment type="caution">
    <text evidence="1">The sequence shown here is derived from an EMBL/GenBank/DDBJ whole genome shotgun (WGS) entry which is preliminary data.</text>
</comment>
<keyword evidence="2" id="KW-1185">Reference proteome</keyword>
<name>A0ABW8NCN9_9MICC</name>
<proteinExistence type="predicted"/>
<gene>
    <name evidence="1" type="ORF">ABIA52_004246</name>
</gene>
<dbReference type="Proteomes" id="UP001620520">
    <property type="component" value="Unassembled WGS sequence"/>
</dbReference>